<organism evidence="1 2">
    <name type="scientific">Burkholderia puraquae</name>
    <dbReference type="NCBI Taxonomy" id="1904757"/>
    <lineage>
        <taxon>Bacteria</taxon>
        <taxon>Pseudomonadati</taxon>
        <taxon>Pseudomonadota</taxon>
        <taxon>Betaproteobacteria</taxon>
        <taxon>Burkholderiales</taxon>
        <taxon>Burkholderiaceae</taxon>
        <taxon>Burkholderia</taxon>
        <taxon>Burkholderia cepacia complex</taxon>
    </lineage>
</organism>
<reference evidence="1 2" key="1">
    <citation type="submission" date="2020-04" db="EMBL/GenBank/DDBJ databases">
        <authorList>
            <person name="De Canck E."/>
        </authorList>
    </citation>
    <scope>NUCLEOTIDE SEQUENCE [LARGE SCALE GENOMIC DNA]</scope>
    <source>
        <strain evidence="1 2">LMG 29660</strain>
    </source>
</reference>
<evidence type="ECO:0000313" key="1">
    <source>
        <dbReference type="EMBL" id="CAB3769931.1"/>
    </source>
</evidence>
<name>A0A6J5EX02_9BURK</name>
<dbReference type="AlphaFoldDB" id="A0A6J5EX02"/>
<sequence>MLRTAVLQRQESATGVGRAGRIAFRKLAQTYLSEISVSNFFSFSQTKFFDVPRGRQEIGLNFREICP</sequence>
<protein>
    <submittedName>
        <fullName evidence="1">Uncharacterized protein</fullName>
    </submittedName>
</protein>
<dbReference type="EMBL" id="CADIKG010000026">
    <property type="protein sequence ID" value="CAB3769931.1"/>
    <property type="molecule type" value="Genomic_DNA"/>
</dbReference>
<gene>
    <name evidence="1" type="ORF">LMG29660_06498</name>
</gene>
<evidence type="ECO:0000313" key="2">
    <source>
        <dbReference type="Proteomes" id="UP000494135"/>
    </source>
</evidence>
<accession>A0A6J5EX02</accession>
<dbReference type="Proteomes" id="UP000494135">
    <property type="component" value="Unassembled WGS sequence"/>
</dbReference>
<proteinExistence type="predicted"/>